<dbReference type="Proteomes" id="UP000387223">
    <property type="component" value="Unassembled WGS sequence"/>
</dbReference>
<dbReference type="SUPFAM" id="SSF103088">
    <property type="entry name" value="OmpA-like"/>
    <property type="match status" value="1"/>
</dbReference>
<gene>
    <name evidence="8" type="ORF">MSSD14B_25110</name>
</gene>
<comment type="caution">
    <text evidence="8">The sequence shown here is derived from an EMBL/GenBank/DDBJ whole genome shotgun (WGS) entry which is preliminary data.</text>
</comment>
<dbReference type="RefSeq" id="WP_169054518.1">
    <property type="nucleotide sequence ID" value="NZ_BGZI01000016.1"/>
</dbReference>
<evidence type="ECO:0000256" key="4">
    <source>
        <dbReference type="PROSITE-ProRule" id="PRU00473"/>
    </source>
</evidence>
<keyword evidence="2 4" id="KW-0472">Membrane</keyword>
<evidence type="ECO:0000313" key="9">
    <source>
        <dbReference type="Proteomes" id="UP000387223"/>
    </source>
</evidence>
<evidence type="ECO:0000256" key="5">
    <source>
        <dbReference type="SAM" id="Coils"/>
    </source>
</evidence>
<feature type="region of interest" description="Disordered" evidence="6">
    <location>
        <begin position="424"/>
        <end position="443"/>
    </location>
</feature>
<accession>A0A5M3Q0Z3</accession>
<sequence>MLVTAGCASTAKLSQAEIDERYPKLTTLETALNTADANEVDVLSQALYERAEANWQEARKWAAGGSDKADELARQAEALLERANLNSRSVKRELTSVLAARDRAMRAGAHTKYSQEFAEVDEQLSESGNWIAEGRVSDAREVRQDMTASYARLEVKALKQVTSKDAQQRIAQALRADVDDYAPRTLASAQAELQLANQVLEADANARNKAEAHAQQAMQLANQAIQIAEIIKDFKQSDMTDEQIVLWYQQQLAEAVNPVVTDPDFGQPNREVVRSVAIELAQLTDTQVKYAAQLVAMEKELESLRVSSDSAREQQARNEARFRAVQKLFSSDEAEVYRQGSNVLIRAYGFDFPSGQSEIQSDNFPLLNKITRAINQFPDSRIEVSGHTDSRGSDALNQRLSSERAEKVARFLVDVGDLSKQRVTSRGYGETRPLASNETQEGRTANRRVEILIINE</sequence>
<dbReference type="InterPro" id="IPR050330">
    <property type="entry name" value="Bact_OuterMem_StrucFunc"/>
</dbReference>
<feature type="coiled-coil region" evidence="5">
    <location>
        <begin position="66"/>
        <end position="93"/>
    </location>
</feature>
<feature type="domain" description="OmpA-like" evidence="7">
    <location>
        <begin position="339"/>
        <end position="456"/>
    </location>
</feature>
<keyword evidence="3" id="KW-0998">Cell outer membrane</keyword>
<keyword evidence="5" id="KW-0175">Coiled coil</keyword>
<protein>
    <recommendedName>
        <fullName evidence="7">OmpA-like domain-containing protein</fullName>
    </recommendedName>
</protein>
<organism evidence="8 9">
    <name type="scientific">Marinobacter salsuginis</name>
    <dbReference type="NCBI Taxonomy" id="418719"/>
    <lineage>
        <taxon>Bacteria</taxon>
        <taxon>Pseudomonadati</taxon>
        <taxon>Pseudomonadota</taxon>
        <taxon>Gammaproteobacteria</taxon>
        <taxon>Pseudomonadales</taxon>
        <taxon>Marinobacteraceae</taxon>
        <taxon>Marinobacter</taxon>
    </lineage>
</organism>
<evidence type="ECO:0000256" key="3">
    <source>
        <dbReference type="ARBA" id="ARBA00023237"/>
    </source>
</evidence>
<dbReference type="PANTHER" id="PTHR30329:SF21">
    <property type="entry name" value="LIPOPROTEIN YIAD-RELATED"/>
    <property type="match status" value="1"/>
</dbReference>
<dbReference type="InterPro" id="IPR006665">
    <property type="entry name" value="OmpA-like"/>
</dbReference>
<dbReference type="AlphaFoldDB" id="A0A5M3Q0Z3"/>
<dbReference type="InterPro" id="IPR006664">
    <property type="entry name" value="OMP_bac"/>
</dbReference>
<dbReference type="InterPro" id="IPR036737">
    <property type="entry name" value="OmpA-like_sf"/>
</dbReference>
<proteinExistence type="predicted"/>
<comment type="subcellular location">
    <subcellularLocation>
        <location evidence="1">Cell outer membrane</location>
    </subcellularLocation>
</comment>
<dbReference type="Pfam" id="PF00691">
    <property type="entry name" value="OmpA"/>
    <property type="match status" value="1"/>
</dbReference>
<evidence type="ECO:0000313" key="8">
    <source>
        <dbReference type="EMBL" id="GBO88843.1"/>
    </source>
</evidence>
<evidence type="ECO:0000256" key="2">
    <source>
        <dbReference type="ARBA" id="ARBA00023136"/>
    </source>
</evidence>
<dbReference type="EMBL" id="BGZI01000016">
    <property type="protein sequence ID" value="GBO88843.1"/>
    <property type="molecule type" value="Genomic_DNA"/>
</dbReference>
<dbReference type="CDD" id="cd07185">
    <property type="entry name" value="OmpA_C-like"/>
    <property type="match status" value="1"/>
</dbReference>
<evidence type="ECO:0000259" key="7">
    <source>
        <dbReference type="PROSITE" id="PS51123"/>
    </source>
</evidence>
<dbReference type="PRINTS" id="PR01021">
    <property type="entry name" value="OMPADOMAIN"/>
</dbReference>
<evidence type="ECO:0000256" key="1">
    <source>
        <dbReference type="ARBA" id="ARBA00004442"/>
    </source>
</evidence>
<reference evidence="8 9" key="1">
    <citation type="journal article" date="2019" name="J. Gen. Appl. Microbiol.">
        <title>Aerobic degradation of cis-dichloroethene by the marine bacterium Marinobacter salsuginis strain 5N-3.</title>
        <authorList>
            <person name="Inoue Y."/>
            <person name="Fukunaga Y."/>
            <person name="Katsumata H."/>
            <person name="Ohji S."/>
            <person name="Hosoyama A."/>
            <person name="Mori K."/>
            <person name="Ando K."/>
        </authorList>
    </citation>
    <scope>NUCLEOTIDE SEQUENCE [LARGE SCALE GENOMIC DNA]</scope>
    <source>
        <strain evidence="8 9">NBRC 109114</strain>
    </source>
</reference>
<dbReference type="PANTHER" id="PTHR30329">
    <property type="entry name" value="STATOR ELEMENT OF FLAGELLAR MOTOR COMPLEX"/>
    <property type="match status" value="1"/>
</dbReference>
<dbReference type="PROSITE" id="PS51123">
    <property type="entry name" value="OMPA_2"/>
    <property type="match status" value="1"/>
</dbReference>
<name>A0A5M3Q0Z3_9GAMM</name>
<dbReference type="GO" id="GO:0009279">
    <property type="term" value="C:cell outer membrane"/>
    <property type="evidence" value="ECO:0007669"/>
    <property type="project" value="UniProtKB-SubCell"/>
</dbReference>
<dbReference type="Gene3D" id="3.30.1330.60">
    <property type="entry name" value="OmpA-like domain"/>
    <property type="match status" value="1"/>
</dbReference>
<evidence type="ECO:0000256" key="6">
    <source>
        <dbReference type="SAM" id="MobiDB-lite"/>
    </source>
</evidence>
<feature type="compositionally biased region" description="Polar residues" evidence="6">
    <location>
        <begin position="434"/>
        <end position="443"/>
    </location>
</feature>